<feature type="region of interest" description="Disordered" evidence="1">
    <location>
        <begin position="643"/>
        <end position="707"/>
    </location>
</feature>
<feature type="region of interest" description="Disordered" evidence="1">
    <location>
        <begin position="361"/>
        <end position="475"/>
    </location>
</feature>
<sequence length="707" mass="78620">MSLFGGDESSPSAPSPSLSERSSSPQNVQDPQPLPDPNDSLDEDFLPSSPDAESERCTIKPQSWRRYTQADREIAESLENLESADLAAHLYNAHSLKRRLRRPTKELQKVKDWQSKDAWLKKGKELQYNDPLTGDLETELVPSKLWTAWPLPTKRILQKGAATGKTEDNDDGWYIGRSEDKSSGEVMREELLALFLRTAKRNWTRRQAAAEDTVSHVENVTISSSPSSSDSEAGVAHAFRNSKPQDSGSDTRKKNAKGSGAMVHPYQSDGEQVMRHLDEWDVGNKEDVCAKRTLDDSSVDTESDSASQSETRHRDCNVPEAAFLADDDEARRILEPSVNSLLSRVDKLVLAVRRHRANHVGDGLRRAGSGSDCFTDRETPAPHAKPPSRPQSRSRVSKKTGSSQRPPAKRQGGKTHRPSHEALNALDSETASDYGADSESEDEETLYVLEKQKKARTHSISSSNSHRSNASSNPEVHRSVGLIDWSEMLGLAAIAGFDEHVVAKTAQRCASLFGEGMNFRTFDENLATQPILNPVEYTPCMIPAFHEMQSVPDVVHESVISEGDRRPLVKRPYFDSGSLRCPHIDCPGSLKEFSGSSRLTEHVRRKHGYDPRTNDSDTEERTFGGVHIDGYLQPVWAKPGWLGHGRAKSEAADNETQAPRRKRQRLRSKPTSTVTSAYTTQDETEDEEQMLAGRTPDMLLNPTPRTM</sequence>
<feature type="compositionally biased region" description="Low complexity" evidence="1">
    <location>
        <begin position="459"/>
        <end position="473"/>
    </location>
</feature>
<dbReference type="InterPro" id="IPR019622">
    <property type="entry name" value="Rrn9_dom"/>
</dbReference>
<feature type="compositionally biased region" description="Low complexity" evidence="1">
    <location>
        <begin position="9"/>
        <end position="25"/>
    </location>
</feature>
<feature type="region of interest" description="Disordered" evidence="1">
    <location>
        <begin position="291"/>
        <end position="317"/>
    </location>
</feature>
<feature type="compositionally biased region" description="Basic residues" evidence="1">
    <location>
        <begin position="659"/>
        <end position="668"/>
    </location>
</feature>
<feature type="compositionally biased region" description="Acidic residues" evidence="1">
    <location>
        <begin position="436"/>
        <end position="445"/>
    </location>
</feature>
<feature type="region of interest" description="Disordered" evidence="1">
    <location>
        <begin position="209"/>
        <end position="269"/>
    </location>
</feature>
<feature type="region of interest" description="Disordered" evidence="1">
    <location>
        <begin position="600"/>
        <end position="620"/>
    </location>
</feature>
<feature type="compositionally biased region" description="Basic residues" evidence="1">
    <location>
        <begin position="407"/>
        <end position="417"/>
    </location>
</feature>
<comment type="caution">
    <text evidence="3">The sequence shown here is derived from an EMBL/GenBank/DDBJ whole genome shotgun (WGS) entry which is preliminary data.</text>
</comment>
<evidence type="ECO:0000256" key="1">
    <source>
        <dbReference type="SAM" id="MobiDB-lite"/>
    </source>
</evidence>
<gene>
    <name evidence="3" type="ORF">SLS60_000932</name>
</gene>
<evidence type="ECO:0000313" key="3">
    <source>
        <dbReference type="EMBL" id="KAL1612703.1"/>
    </source>
</evidence>
<feature type="domain" description="Rrn9" evidence="2">
    <location>
        <begin position="78"/>
        <end position="156"/>
    </location>
</feature>
<feature type="compositionally biased region" description="Basic and acidic residues" evidence="1">
    <location>
        <begin position="608"/>
        <end position="620"/>
    </location>
</feature>
<keyword evidence="4" id="KW-1185">Reference proteome</keyword>
<dbReference type="EMBL" id="JAKJXO020000001">
    <property type="protein sequence ID" value="KAL1612703.1"/>
    <property type="molecule type" value="Genomic_DNA"/>
</dbReference>
<proteinExistence type="predicted"/>
<feature type="region of interest" description="Disordered" evidence="1">
    <location>
        <begin position="1"/>
        <end position="63"/>
    </location>
</feature>
<organism evidence="3 4">
    <name type="scientific">Paraconiothyrium brasiliense</name>
    <dbReference type="NCBI Taxonomy" id="300254"/>
    <lineage>
        <taxon>Eukaryota</taxon>
        <taxon>Fungi</taxon>
        <taxon>Dikarya</taxon>
        <taxon>Ascomycota</taxon>
        <taxon>Pezizomycotina</taxon>
        <taxon>Dothideomycetes</taxon>
        <taxon>Pleosporomycetidae</taxon>
        <taxon>Pleosporales</taxon>
        <taxon>Massarineae</taxon>
        <taxon>Didymosphaeriaceae</taxon>
        <taxon>Paraconiothyrium</taxon>
    </lineage>
</organism>
<dbReference type="Pfam" id="PF10680">
    <property type="entry name" value="RRN9"/>
    <property type="match status" value="1"/>
</dbReference>
<feature type="compositionally biased region" description="Polar residues" evidence="1">
    <location>
        <begin position="669"/>
        <end position="678"/>
    </location>
</feature>
<name>A0ABR3S8F2_9PLEO</name>
<protein>
    <recommendedName>
        <fullName evidence="2">Rrn9 domain-containing protein</fullName>
    </recommendedName>
</protein>
<accession>A0ABR3S8F2</accession>
<reference evidence="3 4" key="1">
    <citation type="submission" date="2024-02" db="EMBL/GenBank/DDBJ databases">
        <title>De novo assembly and annotation of 12 fungi associated with fruit tree decline syndrome in Ontario, Canada.</title>
        <authorList>
            <person name="Sulman M."/>
            <person name="Ellouze W."/>
            <person name="Ilyukhin E."/>
        </authorList>
    </citation>
    <scope>NUCLEOTIDE SEQUENCE [LARGE SCALE GENOMIC DNA]</scope>
    <source>
        <strain evidence="3 4">M42-189</strain>
    </source>
</reference>
<evidence type="ECO:0000313" key="4">
    <source>
        <dbReference type="Proteomes" id="UP001521785"/>
    </source>
</evidence>
<evidence type="ECO:0000259" key="2">
    <source>
        <dbReference type="Pfam" id="PF10680"/>
    </source>
</evidence>
<dbReference type="Proteomes" id="UP001521785">
    <property type="component" value="Unassembled WGS sequence"/>
</dbReference>